<sequence>MITTEELQEEFNNLANSHEAMKTAALQNDGLVEMAAKHPLYEIEPFFSELNNEFNNGQHSFLLESDDFDPEKDDLYTLWINMDQRRAFYRVLHLGGGVSYETVFEYHEGYYKSATVFINKDEKKPIKLAYLYFKEEMPDLYMECSSYGAFTKKYHSQEYRLDGYKLTAHGNDYEYDVQFEYNYDGALERITGKGKDNDSSRIIFQRPDERQNMTDTLATIEEQLVEEITDQIQKKIKIDGKVYCILLEYTMQGPFPPTVAIGLESEIDGTWDESNIGEYYNAPDMHYFSEADTLPIDLYSEELEKSYIFFDQNYDIMDLNVEEFDQWETQVKEIYLRVCKRIIHMDFSMSFKKTDNFLVIARDFEACNEEYYYQEMMEYKREKGL</sequence>
<name>A0A937G195_9BACT</name>
<dbReference type="Proteomes" id="UP000614216">
    <property type="component" value="Unassembled WGS sequence"/>
</dbReference>
<accession>A0A937G195</accession>
<reference evidence="1" key="1">
    <citation type="submission" date="2021-01" db="EMBL/GenBank/DDBJ databases">
        <title>Fulvivirga kasyanovii gen. nov., sp nov., a novel member of the phylum Bacteroidetes isolated from seawater in a mussel farm.</title>
        <authorList>
            <person name="Zhao L.-H."/>
            <person name="Wang Z.-J."/>
        </authorList>
    </citation>
    <scope>NUCLEOTIDE SEQUENCE</scope>
    <source>
        <strain evidence="1">29W222</strain>
    </source>
</reference>
<comment type="caution">
    <text evidence="1">The sequence shown here is derived from an EMBL/GenBank/DDBJ whole genome shotgun (WGS) entry which is preliminary data.</text>
</comment>
<protein>
    <submittedName>
        <fullName evidence="1">Uncharacterized protein</fullName>
    </submittedName>
</protein>
<keyword evidence="2" id="KW-1185">Reference proteome</keyword>
<evidence type="ECO:0000313" key="1">
    <source>
        <dbReference type="EMBL" id="MBL6449950.1"/>
    </source>
</evidence>
<dbReference type="AlphaFoldDB" id="A0A937G195"/>
<proteinExistence type="predicted"/>
<gene>
    <name evidence="1" type="ORF">JMN32_26795</name>
</gene>
<evidence type="ECO:0000313" key="2">
    <source>
        <dbReference type="Proteomes" id="UP000614216"/>
    </source>
</evidence>
<dbReference type="RefSeq" id="WP_202859497.1">
    <property type="nucleotide sequence ID" value="NZ_JAEUGD010000068.1"/>
</dbReference>
<dbReference type="EMBL" id="JAEUGD010000068">
    <property type="protein sequence ID" value="MBL6449950.1"/>
    <property type="molecule type" value="Genomic_DNA"/>
</dbReference>
<organism evidence="1 2">
    <name type="scientific">Fulvivirga marina</name>
    <dbReference type="NCBI Taxonomy" id="2494733"/>
    <lineage>
        <taxon>Bacteria</taxon>
        <taxon>Pseudomonadati</taxon>
        <taxon>Bacteroidota</taxon>
        <taxon>Cytophagia</taxon>
        <taxon>Cytophagales</taxon>
        <taxon>Fulvivirgaceae</taxon>
        <taxon>Fulvivirga</taxon>
    </lineage>
</organism>